<dbReference type="InterPro" id="IPR051421">
    <property type="entry name" value="RNA_Proc_DNA_Dmg_Regulator"/>
</dbReference>
<feature type="domain" description="SDE2/SF3A3 SAP" evidence="10">
    <location>
        <begin position="285"/>
        <end position="343"/>
    </location>
</feature>
<dbReference type="EMBL" id="UYSU01033467">
    <property type="protein sequence ID" value="VDL92315.1"/>
    <property type="molecule type" value="Genomic_DNA"/>
</dbReference>
<evidence type="ECO:0000256" key="4">
    <source>
        <dbReference type="ARBA" id="ARBA00022490"/>
    </source>
</evidence>
<protein>
    <submittedName>
        <fullName evidence="14">Replication stress response regulator SDE2</fullName>
    </submittedName>
</protein>
<dbReference type="PANTHER" id="PTHR12786">
    <property type="entry name" value="SPLICING FACTOR SF3A-RELATED"/>
    <property type="match status" value="1"/>
</dbReference>
<evidence type="ECO:0000256" key="9">
    <source>
        <dbReference type="SAM" id="MobiDB-lite"/>
    </source>
</evidence>
<dbReference type="Pfam" id="PF13297">
    <property type="entry name" value="SDE2_2C"/>
    <property type="match status" value="1"/>
</dbReference>
<reference evidence="12 13" key="2">
    <citation type="submission" date="2018-11" db="EMBL/GenBank/DDBJ databases">
        <authorList>
            <consortium name="Pathogen Informatics"/>
        </authorList>
    </citation>
    <scope>NUCLEOTIDE SEQUENCE [LARGE SCALE GENOMIC DNA]</scope>
    <source>
        <strain evidence="12 13">NST_G2</strain>
    </source>
</reference>
<proteinExistence type="inferred from homology"/>
<keyword evidence="5" id="KW-0507">mRNA processing</keyword>
<evidence type="ECO:0000256" key="3">
    <source>
        <dbReference type="ARBA" id="ARBA00008726"/>
    </source>
</evidence>
<evidence type="ECO:0000313" key="14">
    <source>
        <dbReference type="WBParaSite" id="SSLN_0000612301-mRNA-1"/>
    </source>
</evidence>
<evidence type="ECO:0000256" key="1">
    <source>
        <dbReference type="ARBA" id="ARBA00004123"/>
    </source>
</evidence>
<dbReference type="PANTHER" id="PTHR12786:SF1">
    <property type="entry name" value="SPLICING REGULATOR SDE2"/>
    <property type="match status" value="1"/>
</dbReference>
<evidence type="ECO:0000256" key="6">
    <source>
        <dbReference type="ARBA" id="ARBA00023187"/>
    </source>
</evidence>
<feature type="region of interest" description="Disordered" evidence="9">
    <location>
        <begin position="159"/>
        <end position="292"/>
    </location>
</feature>
<dbReference type="AlphaFoldDB" id="A0A183SNY2"/>
<evidence type="ECO:0000313" key="12">
    <source>
        <dbReference type="EMBL" id="VDL92315.1"/>
    </source>
</evidence>
<dbReference type="GO" id="GO:0006397">
    <property type="term" value="P:mRNA processing"/>
    <property type="evidence" value="ECO:0007669"/>
    <property type="project" value="UniProtKB-KW"/>
</dbReference>
<evidence type="ECO:0000256" key="8">
    <source>
        <dbReference type="ARBA" id="ARBA00023306"/>
    </source>
</evidence>
<feature type="compositionally biased region" description="Low complexity" evidence="9">
    <location>
        <begin position="197"/>
        <end position="218"/>
    </location>
</feature>
<dbReference type="WBParaSite" id="SSLN_0000612301-mRNA-1">
    <property type="protein sequence ID" value="SSLN_0000612301-mRNA-1"/>
    <property type="gene ID" value="SSLN_0000612301"/>
</dbReference>
<evidence type="ECO:0000256" key="5">
    <source>
        <dbReference type="ARBA" id="ARBA00022664"/>
    </source>
</evidence>
<keyword evidence="6" id="KW-0508">mRNA splicing</keyword>
<evidence type="ECO:0000259" key="10">
    <source>
        <dbReference type="Pfam" id="PF13297"/>
    </source>
</evidence>
<name>A0A183SNY2_SCHSO</name>
<reference evidence="14" key="1">
    <citation type="submission" date="2016-06" db="UniProtKB">
        <authorList>
            <consortium name="WormBaseParasite"/>
        </authorList>
    </citation>
    <scope>IDENTIFICATION</scope>
</reference>
<dbReference type="GO" id="GO:0005737">
    <property type="term" value="C:cytoplasm"/>
    <property type="evidence" value="ECO:0007669"/>
    <property type="project" value="UniProtKB-SubCell"/>
</dbReference>
<evidence type="ECO:0000313" key="13">
    <source>
        <dbReference type="Proteomes" id="UP000275846"/>
    </source>
</evidence>
<dbReference type="InterPro" id="IPR053822">
    <property type="entry name" value="SDE2-like_dom"/>
</dbReference>
<dbReference type="OrthoDB" id="547031at2759"/>
<keyword evidence="4" id="KW-0963">Cytoplasm</keyword>
<keyword evidence="7" id="KW-0539">Nucleus</keyword>
<sequence length="346" mass="38202">MLVPKEEFFAADDKNEDSFYTLSGRILLPGDSVPPDVSYVEKHFRLRGGKGGFGSMLRAIGNQIEKTTNREMCRDLSGRRMRDVNAEEKLKQWYAKASEREREKVDRYLERQKRRRETLEKGPLYDHKFDDPEYYRRKAKISDELQSAVNDALEKVVANAKASTTSEPGPSSAPKRQRLWIEHLDGDSLSSDDTDDSSSSAEASPKSDSVVVTSSSETANEETSKTAWEVSDASPRCLPLVENTGDIPALKPEESAASSAANPIPTSKLEPVPSKPVVPGLTEDELSATNSASELEARGLDCLKQSLIDRGLKCGGSLKERAVRLFSVRNLAPADYPAKLKVKPPK</sequence>
<organism evidence="14">
    <name type="scientific">Schistocephalus solidus</name>
    <name type="common">Tapeworm</name>
    <dbReference type="NCBI Taxonomy" id="70667"/>
    <lineage>
        <taxon>Eukaryota</taxon>
        <taxon>Metazoa</taxon>
        <taxon>Spiralia</taxon>
        <taxon>Lophotrochozoa</taxon>
        <taxon>Platyhelminthes</taxon>
        <taxon>Cestoda</taxon>
        <taxon>Eucestoda</taxon>
        <taxon>Diphyllobothriidea</taxon>
        <taxon>Diphyllobothriidae</taxon>
        <taxon>Schistocephalus</taxon>
    </lineage>
</organism>
<gene>
    <name evidence="12" type="ORF">SSLN_LOCUS5930</name>
</gene>
<dbReference type="GO" id="GO:0005634">
    <property type="term" value="C:nucleus"/>
    <property type="evidence" value="ECO:0007669"/>
    <property type="project" value="UniProtKB-SubCell"/>
</dbReference>
<dbReference type="GO" id="GO:0008380">
    <property type="term" value="P:RNA splicing"/>
    <property type="evidence" value="ECO:0007669"/>
    <property type="project" value="UniProtKB-KW"/>
</dbReference>
<feature type="domain" description="SDE2-like" evidence="11">
    <location>
        <begin position="48"/>
        <end position="150"/>
    </location>
</feature>
<accession>A0A183SNY2</accession>
<evidence type="ECO:0000259" key="11">
    <source>
        <dbReference type="Pfam" id="PF22782"/>
    </source>
</evidence>
<comment type="similarity">
    <text evidence="3">Belongs to the SDE2 family.</text>
</comment>
<dbReference type="InterPro" id="IPR025086">
    <property type="entry name" value="SDE2/SF3A3_SAP"/>
</dbReference>
<evidence type="ECO:0000256" key="2">
    <source>
        <dbReference type="ARBA" id="ARBA00004496"/>
    </source>
</evidence>
<dbReference type="Pfam" id="PF22782">
    <property type="entry name" value="SDE2"/>
    <property type="match status" value="1"/>
</dbReference>
<comment type="subcellular location">
    <subcellularLocation>
        <location evidence="2">Cytoplasm</location>
    </subcellularLocation>
    <subcellularLocation>
        <location evidence="1">Nucleus</location>
    </subcellularLocation>
</comment>
<dbReference type="Proteomes" id="UP000275846">
    <property type="component" value="Unassembled WGS sequence"/>
</dbReference>
<keyword evidence="13" id="KW-1185">Reference proteome</keyword>
<keyword evidence="8" id="KW-0131">Cell cycle</keyword>
<dbReference type="STRING" id="70667.A0A183SNY2"/>
<evidence type="ECO:0000256" key="7">
    <source>
        <dbReference type="ARBA" id="ARBA00023242"/>
    </source>
</evidence>